<dbReference type="EMBL" id="GBXM01083629">
    <property type="protein sequence ID" value="JAH24948.1"/>
    <property type="molecule type" value="Transcribed_RNA"/>
</dbReference>
<protein>
    <submittedName>
        <fullName evidence="1">Uncharacterized protein</fullName>
    </submittedName>
</protein>
<dbReference type="AlphaFoldDB" id="A0A0E9R9D5"/>
<reference evidence="1" key="2">
    <citation type="journal article" date="2015" name="Fish Shellfish Immunol.">
        <title>Early steps in the European eel (Anguilla anguilla)-Vibrio vulnificus interaction in the gills: Role of the RtxA13 toxin.</title>
        <authorList>
            <person name="Callol A."/>
            <person name="Pajuelo D."/>
            <person name="Ebbesson L."/>
            <person name="Teles M."/>
            <person name="MacKenzie S."/>
            <person name="Amaro C."/>
        </authorList>
    </citation>
    <scope>NUCLEOTIDE SEQUENCE</scope>
</reference>
<accession>A0A0E9R9D5</accession>
<evidence type="ECO:0000313" key="1">
    <source>
        <dbReference type="EMBL" id="JAH24948.1"/>
    </source>
</evidence>
<reference evidence="1" key="1">
    <citation type="submission" date="2014-11" db="EMBL/GenBank/DDBJ databases">
        <authorList>
            <person name="Amaro Gonzalez C."/>
        </authorList>
    </citation>
    <scope>NUCLEOTIDE SEQUENCE</scope>
</reference>
<proteinExistence type="predicted"/>
<organism evidence="1">
    <name type="scientific">Anguilla anguilla</name>
    <name type="common">European freshwater eel</name>
    <name type="synonym">Muraena anguilla</name>
    <dbReference type="NCBI Taxonomy" id="7936"/>
    <lineage>
        <taxon>Eukaryota</taxon>
        <taxon>Metazoa</taxon>
        <taxon>Chordata</taxon>
        <taxon>Craniata</taxon>
        <taxon>Vertebrata</taxon>
        <taxon>Euteleostomi</taxon>
        <taxon>Actinopterygii</taxon>
        <taxon>Neopterygii</taxon>
        <taxon>Teleostei</taxon>
        <taxon>Anguilliformes</taxon>
        <taxon>Anguillidae</taxon>
        <taxon>Anguilla</taxon>
    </lineage>
</organism>
<sequence length="31" mass="3745">MLFLKHTTHFRDLCIAIEPPQNQQVINFQYV</sequence>
<name>A0A0E9R9D5_ANGAN</name>
<dbReference type="EMBL" id="GBXM01081887">
    <property type="protein sequence ID" value="JAH26690.1"/>
    <property type="molecule type" value="Transcribed_RNA"/>
</dbReference>